<keyword evidence="4 7" id="KW-0326">Glycosidase</keyword>
<evidence type="ECO:0000256" key="7">
    <source>
        <dbReference type="RuleBase" id="RU361187"/>
    </source>
</evidence>
<dbReference type="Pfam" id="PF16369">
    <property type="entry name" value="GH43_C"/>
    <property type="match status" value="1"/>
</dbReference>
<reference evidence="10" key="2">
    <citation type="submission" date="2021-04" db="EMBL/GenBank/DDBJ databases">
        <authorList>
            <person name="Gilroy R."/>
        </authorList>
    </citation>
    <scope>NUCLEOTIDE SEQUENCE</scope>
    <source>
        <strain evidence="10">421</strain>
    </source>
</reference>
<dbReference type="EMBL" id="DXGE01000001">
    <property type="protein sequence ID" value="HIW84883.1"/>
    <property type="molecule type" value="Genomic_DNA"/>
</dbReference>
<accession>A0A9D1UF01</accession>
<evidence type="ECO:0000256" key="2">
    <source>
        <dbReference type="ARBA" id="ARBA00009865"/>
    </source>
</evidence>
<evidence type="ECO:0000313" key="11">
    <source>
        <dbReference type="Proteomes" id="UP000824205"/>
    </source>
</evidence>
<dbReference type="Gene3D" id="2.40.128.10">
    <property type="match status" value="1"/>
</dbReference>
<evidence type="ECO:0000256" key="1">
    <source>
        <dbReference type="ARBA" id="ARBA00004834"/>
    </source>
</evidence>
<protein>
    <submittedName>
        <fullName evidence="10">Glycoside hydrolase family 43 protein</fullName>
    </submittedName>
</protein>
<keyword evidence="3 7" id="KW-0378">Hydrolase</keyword>
<comment type="pathway">
    <text evidence="1">Glycan metabolism; L-arabinan degradation.</text>
</comment>
<feature type="signal peptide" evidence="8">
    <location>
        <begin position="1"/>
        <end position="26"/>
    </location>
</feature>
<evidence type="ECO:0000313" key="10">
    <source>
        <dbReference type="EMBL" id="HIW84883.1"/>
    </source>
</evidence>
<evidence type="ECO:0000256" key="3">
    <source>
        <dbReference type="ARBA" id="ARBA00022801"/>
    </source>
</evidence>
<evidence type="ECO:0000256" key="4">
    <source>
        <dbReference type="ARBA" id="ARBA00023295"/>
    </source>
</evidence>
<dbReference type="GO" id="GO:0004553">
    <property type="term" value="F:hydrolase activity, hydrolyzing O-glycosyl compounds"/>
    <property type="evidence" value="ECO:0007669"/>
    <property type="project" value="InterPro"/>
</dbReference>
<dbReference type="InterPro" id="IPR050727">
    <property type="entry name" value="GH43_arabinanases"/>
</dbReference>
<gene>
    <name evidence="10" type="ORF">IAA48_00140</name>
</gene>
<sequence>MKRSIKIISAAIALVFFALCLTGCGAGSTEAIIMPLEGDALDFDNSNGVSVHDPSVFKAQDGTYYITGSHMTSAKSSDLIHWSTISAGVYDSNRTLVNEGSTLRESYEKAFAWCDGAQRLWEKSEDEWETNVWASDIIYNPAMGKYCYYASSSVWGTTASVIWMAVSDSPEGTFEFADTMIYSGFSSRTTLFGRPKNQLHYSFTNIGELIENGTFTKDEVESKDWFDENGNYDCTYGKYPNAIDPAPFYDENGELWLVYGSYSGGVYMMPLVEETGMPDYGAMRETDGCDIYFGKQISCTNEESGGTGEGPFIVYDAESGYYYLFLSYGGLGALDGYNIREYRSESPDGPYYDMAGNCATDMKNTGTKIIGNYRFSFNDTDILSPGHSSCLIDDDGRIYQVYHQRYNDGEGAFHNVQVHQMLRTADGWLTLLPLPYGGETASEVSDSDISGAYEVIFFSDDTKTAADWSNIENAVEPTLSASIDNGGKITVGGTEGQITLNNDARTFTLALDGEHFSGVFCEAELDGRTVMTISAVSDKNRTLWAVEN</sequence>
<comment type="caution">
    <text evidence="10">The sequence shown here is derived from an EMBL/GenBank/DDBJ whole genome shotgun (WGS) entry which is preliminary data.</text>
</comment>
<evidence type="ECO:0000259" key="9">
    <source>
        <dbReference type="Pfam" id="PF16369"/>
    </source>
</evidence>
<dbReference type="GO" id="GO:0005975">
    <property type="term" value="P:carbohydrate metabolic process"/>
    <property type="evidence" value="ECO:0007669"/>
    <property type="project" value="InterPro"/>
</dbReference>
<dbReference type="AlphaFoldDB" id="A0A9D1UF01"/>
<dbReference type="PANTHER" id="PTHR43301">
    <property type="entry name" value="ARABINAN ENDO-1,5-ALPHA-L-ARABINOSIDASE"/>
    <property type="match status" value="1"/>
</dbReference>
<dbReference type="Gene3D" id="2.115.10.20">
    <property type="entry name" value="Glycosyl hydrolase domain, family 43"/>
    <property type="match status" value="1"/>
</dbReference>
<organism evidence="10 11">
    <name type="scientific">Candidatus Eubacterium faecipullorum</name>
    <dbReference type="NCBI Taxonomy" id="2838571"/>
    <lineage>
        <taxon>Bacteria</taxon>
        <taxon>Bacillati</taxon>
        <taxon>Bacillota</taxon>
        <taxon>Clostridia</taxon>
        <taxon>Eubacteriales</taxon>
        <taxon>Eubacteriaceae</taxon>
        <taxon>Eubacterium</taxon>
    </lineage>
</organism>
<dbReference type="InterPro" id="IPR023296">
    <property type="entry name" value="Glyco_hydro_beta-prop_sf"/>
</dbReference>
<feature type="chain" id="PRO_5038381773" evidence="8">
    <location>
        <begin position="27"/>
        <end position="548"/>
    </location>
</feature>
<feature type="domain" description="Extracellular endo-alpha-(1-&gt;5)-L-arabinanase C-terminal" evidence="9">
    <location>
        <begin position="433"/>
        <end position="545"/>
    </location>
</feature>
<dbReference type="InterPro" id="IPR006710">
    <property type="entry name" value="Glyco_hydro_43"/>
</dbReference>
<comment type="similarity">
    <text evidence="2 7">Belongs to the glycosyl hydrolase 43 family.</text>
</comment>
<evidence type="ECO:0000256" key="8">
    <source>
        <dbReference type="SAM" id="SignalP"/>
    </source>
</evidence>
<feature type="site" description="Important for catalytic activity, responsible for pKa modulation of the active site Glu and correct orientation of both the proton donor and substrate" evidence="6">
    <location>
        <position position="244"/>
    </location>
</feature>
<feature type="active site" description="Proton donor" evidence="5">
    <location>
        <position position="309"/>
    </location>
</feature>
<keyword evidence="8" id="KW-0732">Signal</keyword>
<evidence type="ECO:0000256" key="5">
    <source>
        <dbReference type="PIRSR" id="PIRSR606710-1"/>
    </source>
</evidence>
<evidence type="ECO:0000256" key="6">
    <source>
        <dbReference type="PIRSR" id="PIRSR606710-2"/>
    </source>
</evidence>
<dbReference type="Proteomes" id="UP000824205">
    <property type="component" value="Unassembled WGS sequence"/>
</dbReference>
<dbReference type="Pfam" id="PF04616">
    <property type="entry name" value="Glyco_hydro_43"/>
    <property type="match status" value="1"/>
</dbReference>
<reference evidence="10" key="1">
    <citation type="journal article" date="2021" name="PeerJ">
        <title>Extensive microbial diversity within the chicken gut microbiome revealed by metagenomics and culture.</title>
        <authorList>
            <person name="Gilroy R."/>
            <person name="Ravi A."/>
            <person name="Getino M."/>
            <person name="Pursley I."/>
            <person name="Horton D.L."/>
            <person name="Alikhan N.F."/>
            <person name="Baker D."/>
            <person name="Gharbi K."/>
            <person name="Hall N."/>
            <person name="Watson M."/>
            <person name="Adriaenssens E.M."/>
            <person name="Foster-Nyarko E."/>
            <person name="Jarju S."/>
            <person name="Secka A."/>
            <person name="Antonio M."/>
            <person name="Oren A."/>
            <person name="Chaudhuri R.R."/>
            <person name="La Ragione R."/>
            <person name="Hildebrand F."/>
            <person name="Pallen M.J."/>
        </authorList>
    </citation>
    <scope>NUCLEOTIDE SEQUENCE</scope>
    <source>
        <strain evidence="10">421</strain>
    </source>
</reference>
<dbReference type="SUPFAM" id="SSF75005">
    <property type="entry name" value="Arabinanase/levansucrase/invertase"/>
    <property type="match status" value="1"/>
</dbReference>
<dbReference type="InterPro" id="IPR032291">
    <property type="entry name" value="Abn2_C"/>
</dbReference>
<name>A0A9D1UF01_9FIRM</name>
<feature type="active site" description="Proton acceptor" evidence="5">
    <location>
        <position position="53"/>
    </location>
</feature>
<proteinExistence type="inferred from homology"/>
<dbReference type="PANTHER" id="PTHR43301:SF3">
    <property type="entry name" value="ARABINAN ENDO-1,5-ALPHA-L-ARABINOSIDASE A-RELATED"/>
    <property type="match status" value="1"/>
</dbReference>